<organism evidence="2 3">
    <name type="scientific">Candidatus Accumulibacter phosphatis</name>
    <dbReference type="NCBI Taxonomy" id="327160"/>
    <lineage>
        <taxon>Bacteria</taxon>
        <taxon>Pseudomonadati</taxon>
        <taxon>Pseudomonadota</taxon>
        <taxon>Betaproteobacteria</taxon>
        <taxon>Candidatus Accumulibacter</taxon>
    </lineage>
</organism>
<dbReference type="AlphaFoldDB" id="A0A080LXE3"/>
<feature type="compositionally biased region" description="Polar residues" evidence="1">
    <location>
        <begin position="1"/>
        <end position="15"/>
    </location>
</feature>
<sequence length="106" mass="11741">MVSASTLVTSAQMRSTRSKPVRSFSRTTWINQPMIGSGNRVTAASQGSIDTRMTVVMTIISTSVAKSRRCSEMKMLMRSVSEPMRAIRSPVRLPPKYSCESFSRCS</sequence>
<name>A0A080LXE3_9PROT</name>
<comment type="caution">
    <text evidence="2">The sequence shown here is derived from an EMBL/GenBank/DDBJ whole genome shotgun (WGS) entry which is preliminary data.</text>
</comment>
<evidence type="ECO:0000313" key="2">
    <source>
        <dbReference type="EMBL" id="KFB73361.1"/>
    </source>
</evidence>
<reference evidence="2 3" key="1">
    <citation type="submission" date="2014-02" db="EMBL/GenBank/DDBJ databases">
        <title>Expanding our view of genomic diversity in Candidatus Accumulibacter clades.</title>
        <authorList>
            <person name="Skennerton C.T."/>
            <person name="Barr J.J."/>
            <person name="Slater F.R."/>
            <person name="Bond P.L."/>
            <person name="Tyson G.W."/>
        </authorList>
    </citation>
    <scope>NUCLEOTIDE SEQUENCE [LARGE SCALE GENOMIC DNA]</scope>
    <source>
        <strain evidence="3">BA-91</strain>
    </source>
</reference>
<evidence type="ECO:0000256" key="1">
    <source>
        <dbReference type="SAM" id="MobiDB-lite"/>
    </source>
</evidence>
<feature type="region of interest" description="Disordered" evidence="1">
    <location>
        <begin position="1"/>
        <end position="22"/>
    </location>
</feature>
<dbReference type="Proteomes" id="UP000020077">
    <property type="component" value="Unassembled WGS sequence"/>
</dbReference>
<gene>
    <name evidence="2" type="ORF">AW09_001386</name>
</gene>
<dbReference type="EMBL" id="JDVG02000234">
    <property type="protein sequence ID" value="KFB73361.1"/>
    <property type="molecule type" value="Genomic_DNA"/>
</dbReference>
<evidence type="ECO:0000313" key="3">
    <source>
        <dbReference type="Proteomes" id="UP000020077"/>
    </source>
</evidence>
<proteinExistence type="predicted"/>
<accession>A0A080LXE3</accession>
<protein>
    <submittedName>
        <fullName evidence="2">Uncharacterized protein</fullName>
    </submittedName>
</protein>